<evidence type="ECO:0000256" key="6">
    <source>
        <dbReference type="ARBA" id="ARBA00022840"/>
    </source>
</evidence>
<evidence type="ECO:0000313" key="9">
    <source>
        <dbReference type="Proteomes" id="UP000523614"/>
    </source>
</evidence>
<evidence type="ECO:0000313" key="8">
    <source>
        <dbReference type="EMBL" id="NLF89975.1"/>
    </source>
</evidence>
<evidence type="ECO:0000256" key="5">
    <source>
        <dbReference type="ARBA" id="ARBA00022798"/>
    </source>
</evidence>
<dbReference type="SUPFAM" id="SSF53067">
    <property type="entry name" value="Actin-like ATPase domain"/>
    <property type="match status" value="1"/>
</dbReference>
<gene>
    <name evidence="8" type="ORF">GX570_01300</name>
</gene>
<keyword evidence="2" id="KW-0808">Transferase</keyword>
<keyword evidence="4 8" id="KW-0418">Kinase</keyword>
<accession>A0A847H9M2</accession>
<dbReference type="InterPro" id="IPR018484">
    <property type="entry name" value="FGGY_N"/>
</dbReference>
<feature type="domain" description="Carbohydrate kinase FGGY N-terminal" evidence="7">
    <location>
        <begin position="9"/>
        <end position="258"/>
    </location>
</feature>
<comment type="caution">
    <text evidence="8">The sequence shown here is derived from an EMBL/GenBank/DDBJ whole genome shotgun (WGS) entry which is preliminary data.</text>
</comment>
<dbReference type="InterPro" id="IPR043129">
    <property type="entry name" value="ATPase_NBD"/>
</dbReference>
<dbReference type="PANTHER" id="PTHR10196:SF69">
    <property type="entry name" value="GLYCEROL KINASE"/>
    <property type="match status" value="1"/>
</dbReference>
<dbReference type="FunFam" id="3.30.420.40:FF:000008">
    <property type="entry name" value="Glycerol kinase"/>
    <property type="match status" value="1"/>
</dbReference>
<dbReference type="GO" id="GO:0005524">
    <property type="term" value="F:ATP binding"/>
    <property type="evidence" value="ECO:0007669"/>
    <property type="project" value="UniProtKB-KW"/>
</dbReference>
<evidence type="ECO:0000259" key="7">
    <source>
        <dbReference type="Pfam" id="PF00370"/>
    </source>
</evidence>
<keyword evidence="5" id="KW-0319">Glycerol metabolism</keyword>
<organism evidence="8 9">
    <name type="scientific">Corynebacterium marinum</name>
    <dbReference type="NCBI Taxonomy" id="349751"/>
    <lineage>
        <taxon>Bacteria</taxon>
        <taxon>Bacillati</taxon>
        <taxon>Actinomycetota</taxon>
        <taxon>Actinomycetes</taxon>
        <taxon>Mycobacteriales</taxon>
        <taxon>Corynebacteriaceae</taxon>
        <taxon>Corynebacterium</taxon>
    </lineage>
</organism>
<dbReference type="GO" id="GO:0019563">
    <property type="term" value="P:glycerol catabolic process"/>
    <property type="evidence" value="ECO:0007669"/>
    <property type="project" value="TreeGrafter"/>
</dbReference>
<name>A0A847H9M2_9CORY</name>
<dbReference type="Proteomes" id="UP000523614">
    <property type="component" value="Unassembled WGS sequence"/>
</dbReference>
<evidence type="ECO:0000256" key="2">
    <source>
        <dbReference type="ARBA" id="ARBA00022679"/>
    </source>
</evidence>
<dbReference type="EMBL" id="JAAYYP010000038">
    <property type="protein sequence ID" value="NLF89975.1"/>
    <property type="molecule type" value="Genomic_DNA"/>
</dbReference>
<evidence type="ECO:0000256" key="4">
    <source>
        <dbReference type="ARBA" id="ARBA00022777"/>
    </source>
</evidence>
<evidence type="ECO:0000256" key="1">
    <source>
        <dbReference type="ARBA" id="ARBA00009156"/>
    </source>
</evidence>
<keyword evidence="3" id="KW-0547">Nucleotide-binding</keyword>
<dbReference type="GO" id="GO:0005829">
    <property type="term" value="C:cytosol"/>
    <property type="evidence" value="ECO:0007669"/>
    <property type="project" value="TreeGrafter"/>
</dbReference>
<feature type="non-terminal residue" evidence="8">
    <location>
        <position position="283"/>
    </location>
</feature>
<dbReference type="Pfam" id="PF00370">
    <property type="entry name" value="FGGY_N"/>
    <property type="match status" value="1"/>
</dbReference>
<dbReference type="GO" id="GO:0004370">
    <property type="term" value="F:glycerol kinase activity"/>
    <property type="evidence" value="ECO:0007669"/>
    <property type="project" value="TreeGrafter"/>
</dbReference>
<comment type="similarity">
    <text evidence="1">Belongs to the FGGY kinase family.</text>
</comment>
<proteinExistence type="inferred from homology"/>
<sequence>MTASPQKSYVAAIDQGTTSTRCVIVDHDGQVVASGQYEHEQIMPRQGWVEHDALEIWDNTRRAVSTAMVDIDVSPANIVALGVTNQRETAVVWEKATGRPVHNAIVWQDTRTAGIAGEDPRRWLDRTGLLANSYPAGPKIAWILDHVEGARERAERGELLAGTIDTWLLWNLTGGAHGDDGKPAVHATDVTNASRTLLMDLRTRRWDPELCAEIGVPVRVLPEIRASISEFGRVRRRGTLAGVPITGVLGDQQSAMFGQGCFEVGDAKNTYGTGLFLLLNTGT</sequence>
<evidence type="ECO:0000256" key="3">
    <source>
        <dbReference type="ARBA" id="ARBA00022741"/>
    </source>
</evidence>
<reference evidence="8 9" key="1">
    <citation type="journal article" date="2020" name="Biotechnol. Biofuels">
        <title>New insights from the biogas microbiome by comprehensive genome-resolved metagenomics of nearly 1600 species originating from multiple anaerobic digesters.</title>
        <authorList>
            <person name="Campanaro S."/>
            <person name="Treu L."/>
            <person name="Rodriguez-R L.M."/>
            <person name="Kovalovszki A."/>
            <person name="Ziels R.M."/>
            <person name="Maus I."/>
            <person name="Zhu X."/>
            <person name="Kougias P.G."/>
            <person name="Basile A."/>
            <person name="Luo G."/>
            <person name="Schluter A."/>
            <person name="Konstantinidis K.T."/>
            <person name="Angelidaki I."/>
        </authorList>
    </citation>
    <scope>NUCLEOTIDE SEQUENCE [LARGE SCALE GENOMIC DNA]</scope>
    <source>
        <strain evidence="8">AS06rmzACSIP_235</strain>
    </source>
</reference>
<dbReference type="Gene3D" id="3.30.420.40">
    <property type="match status" value="2"/>
</dbReference>
<keyword evidence="6" id="KW-0067">ATP-binding</keyword>
<dbReference type="AlphaFoldDB" id="A0A847H9M2"/>
<protein>
    <submittedName>
        <fullName evidence="8">Glycerol kinase</fullName>
    </submittedName>
</protein>
<dbReference type="PANTHER" id="PTHR10196">
    <property type="entry name" value="SUGAR KINASE"/>
    <property type="match status" value="1"/>
</dbReference>